<proteinExistence type="predicted"/>
<evidence type="ECO:0000256" key="1">
    <source>
        <dbReference type="SAM" id="MobiDB-lite"/>
    </source>
</evidence>
<dbReference type="AlphaFoldDB" id="A0AA38X253"/>
<feature type="signal peptide" evidence="2">
    <location>
        <begin position="1"/>
        <end position="19"/>
    </location>
</feature>
<keyword evidence="4" id="KW-1185">Reference proteome</keyword>
<feature type="region of interest" description="Disordered" evidence="1">
    <location>
        <begin position="365"/>
        <end position="384"/>
    </location>
</feature>
<gene>
    <name evidence="3" type="ORF">H2200_009939</name>
</gene>
<evidence type="ECO:0000313" key="3">
    <source>
        <dbReference type="EMBL" id="KAJ9605282.1"/>
    </source>
</evidence>
<evidence type="ECO:0000313" key="4">
    <source>
        <dbReference type="Proteomes" id="UP001172673"/>
    </source>
</evidence>
<protein>
    <submittedName>
        <fullName evidence="3">Uncharacterized protein</fullName>
    </submittedName>
</protein>
<feature type="chain" id="PRO_5041231002" evidence="2">
    <location>
        <begin position="20"/>
        <end position="384"/>
    </location>
</feature>
<comment type="caution">
    <text evidence="3">The sequence shown here is derived from an EMBL/GenBank/DDBJ whole genome shotgun (WGS) entry which is preliminary data.</text>
</comment>
<accession>A0AA38X253</accession>
<reference evidence="3" key="1">
    <citation type="submission" date="2022-10" db="EMBL/GenBank/DDBJ databases">
        <title>Culturing micro-colonial fungi from biological soil crusts in the Mojave desert and describing Neophaeococcomyces mojavensis, and introducing the new genera and species Taxawa tesnikishii.</title>
        <authorList>
            <person name="Kurbessoian T."/>
            <person name="Stajich J.E."/>
        </authorList>
    </citation>
    <scope>NUCLEOTIDE SEQUENCE</scope>
    <source>
        <strain evidence="3">TK_41</strain>
    </source>
</reference>
<dbReference type="EMBL" id="JAPDRK010000016">
    <property type="protein sequence ID" value="KAJ9605282.1"/>
    <property type="molecule type" value="Genomic_DNA"/>
</dbReference>
<name>A0AA38X253_9EURO</name>
<feature type="compositionally biased region" description="Basic and acidic residues" evidence="1">
    <location>
        <begin position="370"/>
        <end position="384"/>
    </location>
</feature>
<dbReference type="Proteomes" id="UP001172673">
    <property type="component" value="Unassembled WGS sequence"/>
</dbReference>
<evidence type="ECO:0000256" key="2">
    <source>
        <dbReference type="SAM" id="SignalP"/>
    </source>
</evidence>
<sequence length="384" mass="40682">MSLSIFLPALLLVFSLGAAEQPQQALKGSSTLTENPTITASIRSIFNSIGSQDSLASTATQTSCCSSGCALGLCNDFFYFYTPTPTAHVGKDPGTTAPPAVATDSACCTAGCADGFCNNKQFHHHPGKRCICYPPCPASCHPVRAVHLPTGNSAVPWWPDDCSARLCGGPTGKKLGEFTSIYPTPSPKSHDAEDAHDASYDPTQDFHATELAGRDQDTIALVFEVSSKEPVTLLADLELSLTENYISAGMLEALGISPTTIPEADQRVAALGAQALQVKPHANVSLDFLTGPKDALKHFANVDFNVFDLPSSAQDGSLPWQPELYLGVVFLRDAGALRLAEDFAGNSALEGVPVVVRSLKGYAFSSSAEKPGDSKQEDWKKDEL</sequence>
<organism evidence="3 4">
    <name type="scientific">Cladophialophora chaetospira</name>
    <dbReference type="NCBI Taxonomy" id="386627"/>
    <lineage>
        <taxon>Eukaryota</taxon>
        <taxon>Fungi</taxon>
        <taxon>Dikarya</taxon>
        <taxon>Ascomycota</taxon>
        <taxon>Pezizomycotina</taxon>
        <taxon>Eurotiomycetes</taxon>
        <taxon>Chaetothyriomycetidae</taxon>
        <taxon>Chaetothyriales</taxon>
        <taxon>Herpotrichiellaceae</taxon>
        <taxon>Cladophialophora</taxon>
    </lineage>
</organism>
<keyword evidence="2" id="KW-0732">Signal</keyword>